<evidence type="ECO:0000313" key="3">
    <source>
        <dbReference type="EMBL" id="EMA34893.1"/>
    </source>
</evidence>
<dbReference type="eggNOG" id="arCOG04755">
    <property type="taxonomic scope" value="Archaea"/>
</dbReference>
<keyword evidence="4" id="KW-1185">Reference proteome</keyword>
<dbReference type="STRING" id="358396.CHINAEXTREME_03355"/>
<proteinExistence type="predicted"/>
<dbReference type="GeneID" id="30920129"/>
<feature type="transmembrane region" description="Helical" evidence="1">
    <location>
        <begin position="21"/>
        <end position="46"/>
    </location>
</feature>
<name>M0LP61_NATLA</name>
<dbReference type="AlphaFoldDB" id="M0LP61"/>
<dbReference type="RefSeq" id="WP_007141050.1">
    <property type="nucleotide sequence ID" value="NZ_AOLZ01000030.1"/>
</dbReference>
<reference evidence="2" key="3">
    <citation type="submission" date="2017-01" db="EMBL/GenBank/DDBJ databases">
        <authorList>
            <person name="Mah S.A."/>
            <person name="Swanson W.J."/>
            <person name="Moy G.W."/>
            <person name="Vacquier V.D."/>
        </authorList>
    </citation>
    <scope>NUCLEOTIDE SEQUENCE</scope>
    <source>
        <strain evidence="2">AJ5</strain>
    </source>
</reference>
<organism evidence="3 4">
    <name type="scientific">Natronobacterium lacisalsi AJ5</name>
    <dbReference type="NCBI Taxonomy" id="358396"/>
    <lineage>
        <taxon>Archaea</taxon>
        <taxon>Methanobacteriati</taxon>
        <taxon>Methanobacteriota</taxon>
        <taxon>Stenosarchaea group</taxon>
        <taxon>Halobacteria</taxon>
        <taxon>Halobacteriales</taxon>
        <taxon>Natrialbaceae</taxon>
        <taxon>Natronobacterium</taxon>
    </lineage>
</organism>
<keyword evidence="1" id="KW-0812">Transmembrane</keyword>
<dbReference type="Proteomes" id="UP000011555">
    <property type="component" value="Unassembled WGS sequence"/>
</dbReference>
<evidence type="ECO:0000313" key="5">
    <source>
        <dbReference type="Proteomes" id="UP000186547"/>
    </source>
</evidence>
<evidence type="ECO:0000256" key="1">
    <source>
        <dbReference type="SAM" id="Phobius"/>
    </source>
</evidence>
<keyword evidence="1" id="KW-0472">Membrane</keyword>
<reference evidence="3 4" key="2">
    <citation type="journal article" date="2014" name="PLoS Genet.">
        <title>Phylogenetically driven sequencing of extremely halophilic archaea reveals strategies for static and dynamic osmo-response.</title>
        <authorList>
            <person name="Becker E.A."/>
            <person name="Seitzer P.M."/>
            <person name="Tritt A."/>
            <person name="Larsen D."/>
            <person name="Krusor M."/>
            <person name="Yao A.I."/>
            <person name="Wu D."/>
            <person name="Madern D."/>
            <person name="Eisen J.A."/>
            <person name="Darling A.E."/>
            <person name="Facciotti M.T."/>
        </authorList>
    </citation>
    <scope>NUCLEOTIDE SEQUENCE [LARGE SCALE GENOMIC DNA]</scope>
    <source>
        <strain evidence="3 4">AJ5</strain>
    </source>
</reference>
<gene>
    <name evidence="3" type="ORF">C445_06583</name>
    <name evidence="2" type="ORF">CHINAEXTREME_03355</name>
</gene>
<dbReference type="Proteomes" id="UP000186547">
    <property type="component" value="Chromosome"/>
</dbReference>
<dbReference type="EMBL" id="AOLZ01000030">
    <property type="protein sequence ID" value="EMA34893.1"/>
    <property type="molecule type" value="Genomic_DNA"/>
</dbReference>
<reference evidence="2 5" key="1">
    <citation type="journal article" date="2011" name="J. Bacteriol.">
        <title>Genome sequence of Halobiforma lacisalsi AJ5, an extremely halophilic archaeon which harbors a bop gene.</title>
        <authorList>
            <person name="Jiang X."/>
            <person name="Wang S."/>
            <person name="Cheng H."/>
            <person name="Huo Y."/>
            <person name="Zhang X."/>
            <person name="Zhu X."/>
            <person name="Han X."/>
            <person name="Ni P."/>
            <person name="Wu M."/>
        </authorList>
    </citation>
    <scope>NUCLEOTIDE SEQUENCE [LARGE SCALE GENOMIC DNA]</scope>
    <source>
        <strain evidence="2 5">AJ5</strain>
    </source>
</reference>
<evidence type="ECO:0000313" key="2">
    <source>
        <dbReference type="EMBL" id="APW96863.1"/>
    </source>
</evidence>
<dbReference type="KEGG" id="hlc:CHINAEXTREME03355"/>
<accession>M0LP61</accession>
<keyword evidence="1" id="KW-1133">Transmembrane helix</keyword>
<sequence>MSPSAMRRKLKPKPKRWLVNGIALTIPLVATLLVVLVVLEFVLGILSPVVEGMIRISRRQYQKRLAVHT</sequence>
<dbReference type="EMBL" id="CP019285">
    <property type="protein sequence ID" value="APW96863.1"/>
    <property type="molecule type" value="Genomic_DNA"/>
</dbReference>
<protein>
    <submittedName>
        <fullName evidence="3">Uncharacterized protein</fullName>
    </submittedName>
</protein>
<evidence type="ECO:0000313" key="4">
    <source>
        <dbReference type="Proteomes" id="UP000011555"/>
    </source>
</evidence>